<reference evidence="2" key="2">
    <citation type="submission" date="2021-01" db="EMBL/GenBank/DDBJ databases">
        <authorList>
            <person name="Schikora-Tamarit M.A."/>
        </authorList>
    </citation>
    <scope>NUCLEOTIDE SEQUENCE</scope>
    <source>
        <strain evidence="2">CBS6341</strain>
    </source>
</reference>
<feature type="compositionally biased region" description="Low complexity" evidence="1">
    <location>
        <begin position="68"/>
        <end position="84"/>
    </location>
</feature>
<feature type="region of interest" description="Disordered" evidence="1">
    <location>
        <begin position="61"/>
        <end position="84"/>
    </location>
</feature>
<name>A0A9P8PJX6_9ASCO</name>
<accession>A0A9P8PJX6</accession>
<proteinExistence type="predicted"/>
<reference evidence="2" key="1">
    <citation type="journal article" date="2021" name="Open Biol.">
        <title>Shared evolutionary footprints suggest mitochondrial oxidative damage underlies multiple complex I losses in fungi.</title>
        <authorList>
            <person name="Schikora-Tamarit M.A."/>
            <person name="Marcet-Houben M."/>
            <person name="Nosek J."/>
            <person name="Gabaldon T."/>
        </authorList>
    </citation>
    <scope>NUCLEOTIDE SEQUENCE</scope>
    <source>
        <strain evidence="2">CBS6341</strain>
    </source>
</reference>
<organism evidence="2 3">
    <name type="scientific">Wickerhamomyces mucosus</name>
    <dbReference type="NCBI Taxonomy" id="1378264"/>
    <lineage>
        <taxon>Eukaryota</taxon>
        <taxon>Fungi</taxon>
        <taxon>Dikarya</taxon>
        <taxon>Ascomycota</taxon>
        <taxon>Saccharomycotina</taxon>
        <taxon>Saccharomycetes</taxon>
        <taxon>Phaffomycetales</taxon>
        <taxon>Wickerhamomycetaceae</taxon>
        <taxon>Wickerhamomyces</taxon>
    </lineage>
</organism>
<keyword evidence="3" id="KW-1185">Reference proteome</keyword>
<feature type="region of interest" description="Disordered" evidence="1">
    <location>
        <begin position="1"/>
        <end position="32"/>
    </location>
</feature>
<feature type="compositionally biased region" description="Low complexity" evidence="1">
    <location>
        <begin position="1"/>
        <end position="30"/>
    </location>
</feature>
<dbReference type="Proteomes" id="UP000769528">
    <property type="component" value="Unassembled WGS sequence"/>
</dbReference>
<dbReference type="EMBL" id="JAEUBF010001116">
    <property type="protein sequence ID" value="KAH3672672.1"/>
    <property type="molecule type" value="Genomic_DNA"/>
</dbReference>
<sequence length="239" mass="27637">MNSISLSRSPSRSPSRSLSKSPKRLALSSKDSNNRINIIQKLDNSSIKSLNSTPKLSPIKQNLITTRSSSSSSSSPIKQISPIKKKNSSININQTLQFKIFEDSNDYSNEFNFNNIIDENEFIKDKENHIPIEQIQNNNNGRNRLPLTNLNILKYSGEIIYFSNPMDSFKLDQYWCKDYKINIPNFITPSRKDRNRYISLSKDIDYYGKGFKKRSNSESQLNYDHIVKKLDFNIYKDSS</sequence>
<evidence type="ECO:0000256" key="1">
    <source>
        <dbReference type="SAM" id="MobiDB-lite"/>
    </source>
</evidence>
<dbReference type="AlphaFoldDB" id="A0A9P8PJX6"/>
<protein>
    <submittedName>
        <fullName evidence="2">Uncharacterized protein</fullName>
    </submittedName>
</protein>
<comment type="caution">
    <text evidence="2">The sequence shown here is derived from an EMBL/GenBank/DDBJ whole genome shotgun (WGS) entry which is preliminary data.</text>
</comment>
<gene>
    <name evidence="2" type="ORF">WICMUC_004190</name>
</gene>
<evidence type="ECO:0000313" key="3">
    <source>
        <dbReference type="Proteomes" id="UP000769528"/>
    </source>
</evidence>
<evidence type="ECO:0000313" key="2">
    <source>
        <dbReference type="EMBL" id="KAH3672672.1"/>
    </source>
</evidence>